<evidence type="ECO:0000256" key="5">
    <source>
        <dbReference type="ARBA" id="ARBA00023040"/>
    </source>
</evidence>
<evidence type="ECO:0000256" key="9">
    <source>
        <dbReference type="SAM" id="Phobius"/>
    </source>
</evidence>
<dbReference type="GO" id="GO:0004930">
    <property type="term" value="F:G protein-coupled receptor activity"/>
    <property type="evidence" value="ECO:0007669"/>
    <property type="project" value="UniProtKB-KW"/>
</dbReference>
<evidence type="ECO:0000256" key="3">
    <source>
        <dbReference type="ARBA" id="ARBA00022692"/>
    </source>
</evidence>
<dbReference type="PANTHER" id="PTHR24229">
    <property type="entry name" value="NEUROPEPTIDES RECEPTOR"/>
    <property type="match status" value="1"/>
</dbReference>
<dbReference type="PANTHER" id="PTHR24229:SF40">
    <property type="entry name" value="ALLATOSTATIN C RECEPTOR 1-RELATED"/>
    <property type="match status" value="1"/>
</dbReference>
<evidence type="ECO:0000256" key="2">
    <source>
        <dbReference type="ARBA" id="ARBA00022475"/>
    </source>
</evidence>
<evidence type="ECO:0000313" key="12">
    <source>
        <dbReference type="EMBL" id="CEK74137.1"/>
    </source>
</evidence>
<reference evidence="12" key="1">
    <citation type="submission" date="2014-12" db="EMBL/GenBank/DDBJ databases">
        <title>Insight into the proteome of Arion vulgaris.</title>
        <authorList>
            <person name="Aradska J."/>
            <person name="Bulat T."/>
            <person name="Smidak R."/>
            <person name="Sarate P."/>
            <person name="Gangsoo J."/>
            <person name="Sialana F."/>
            <person name="Bilban M."/>
            <person name="Lubec G."/>
        </authorList>
    </citation>
    <scope>NUCLEOTIDE SEQUENCE</scope>
    <source>
        <tissue evidence="12">Skin</tissue>
    </source>
</reference>
<dbReference type="Gene3D" id="1.20.1070.10">
    <property type="entry name" value="Rhodopsin 7-helix transmembrane proteins"/>
    <property type="match status" value="1"/>
</dbReference>
<keyword evidence="2" id="KW-1003">Cell membrane</keyword>
<dbReference type="GO" id="GO:0042277">
    <property type="term" value="F:peptide binding"/>
    <property type="evidence" value="ECO:0007669"/>
    <property type="project" value="TreeGrafter"/>
</dbReference>
<dbReference type="GO" id="GO:0005886">
    <property type="term" value="C:plasma membrane"/>
    <property type="evidence" value="ECO:0007669"/>
    <property type="project" value="UniProtKB-SubCell"/>
</dbReference>
<dbReference type="GO" id="GO:0043005">
    <property type="term" value="C:neuron projection"/>
    <property type="evidence" value="ECO:0007669"/>
    <property type="project" value="TreeGrafter"/>
</dbReference>
<feature type="domain" description="G-protein coupled receptors family 1 profile" evidence="10">
    <location>
        <begin position="46"/>
        <end position="304"/>
    </location>
</feature>
<evidence type="ECO:0000256" key="7">
    <source>
        <dbReference type="ARBA" id="ARBA00023170"/>
    </source>
</evidence>
<dbReference type="EMBL" id="HACG01027271">
    <property type="protein sequence ID" value="CEK74136.1"/>
    <property type="molecule type" value="Transcribed_RNA"/>
</dbReference>
<organism evidence="12">
    <name type="scientific">Arion vulgaris</name>
    <dbReference type="NCBI Taxonomy" id="1028688"/>
    <lineage>
        <taxon>Eukaryota</taxon>
        <taxon>Metazoa</taxon>
        <taxon>Spiralia</taxon>
        <taxon>Lophotrochozoa</taxon>
        <taxon>Mollusca</taxon>
        <taxon>Gastropoda</taxon>
        <taxon>Heterobranchia</taxon>
        <taxon>Euthyneura</taxon>
        <taxon>Panpulmonata</taxon>
        <taxon>Eupulmonata</taxon>
        <taxon>Stylommatophora</taxon>
        <taxon>Helicina</taxon>
        <taxon>Arionoidea</taxon>
        <taxon>Arionidae</taxon>
        <taxon>Arion</taxon>
    </lineage>
</organism>
<evidence type="ECO:0000256" key="6">
    <source>
        <dbReference type="ARBA" id="ARBA00023136"/>
    </source>
</evidence>
<feature type="transmembrane region" description="Helical" evidence="9">
    <location>
        <begin position="68"/>
        <end position="88"/>
    </location>
</feature>
<proteinExistence type="predicted"/>
<accession>A0A0B7A0L5</accession>
<keyword evidence="7" id="KW-0675">Receptor</keyword>
<dbReference type="InterPro" id="IPR000276">
    <property type="entry name" value="GPCR_Rhodpsn"/>
</dbReference>
<dbReference type="AlphaFoldDB" id="A0A0B7A0L5"/>
<feature type="transmembrane region" description="Helical" evidence="9">
    <location>
        <begin position="194"/>
        <end position="223"/>
    </location>
</feature>
<keyword evidence="3 9" id="KW-0812">Transmembrane</keyword>
<keyword evidence="8" id="KW-0807">Transducer</keyword>
<feature type="transmembrane region" description="Helical" evidence="9">
    <location>
        <begin position="108"/>
        <end position="132"/>
    </location>
</feature>
<evidence type="ECO:0000313" key="11">
    <source>
        <dbReference type="EMBL" id="CEK74136.1"/>
    </source>
</evidence>
<dbReference type="Pfam" id="PF00001">
    <property type="entry name" value="7tm_1"/>
    <property type="match status" value="1"/>
</dbReference>
<evidence type="ECO:0000256" key="1">
    <source>
        <dbReference type="ARBA" id="ARBA00004651"/>
    </source>
</evidence>
<dbReference type="InterPro" id="IPR017452">
    <property type="entry name" value="GPCR_Rhodpsn_7TM"/>
</dbReference>
<dbReference type="SUPFAM" id="SSF81321">
    <property type="entry name" value="Family A G protein-coupled receptor-like"/>
    <property type="match status" value="1"/>
</dbReference>
<name>A0A0B7A0L5_9EUPU</name>
<comment type="subcellular location">
    <subcellularLocation>
        <location evidence="1">Cell membrane</location>
        <topology evidence="1">Multi-pass membrane protein</topology>
    </subcellularLocation>
</comment>
<feature type="transmembrane region" description="Helical" evidence="9">
    <location>
        <begin position="144"/>
        <end position="167"/>
    </location>
</feature>
<evidence type="ECO:0000256" key="8">
    <source>
        <dbReference type="ARBA" id="ARBA00023224"/>
    </source>
</evidence>
<keyword evidence="5" id="KW-0297">G-protein coupled receptor</keyword>
<protein>
    <recommendedName>
        <fullName evidence="10">G-protein coupled receptors family 1 profile domain-containing protein</fullName>
    </recommendedName>
</protein>
<dbReference type="PROSITE" id="PS50262">
    <property type="entry name" value="G_PROTEIN_RECEP_F1_2"/>
    <property type="match status" value="1"/>
</dbReference>
<evidence type="ECO:0000256" key="4">
    <source>
        <dbReference type="ARBA" id="ARBA00022989"/>
    </source>
</evidence>
<sequence length="347" mass="38792">MSGHHSHSAQLQNSTSLVQEEKNSHHDDHLVLCIVHIIMAVWACLANCSQIFNVLLKANLRLQPKNILVVNVCVIELVIGAFLCPLYSESLMQGTWRLDVNACITYEVIFYIQVAVSTLSVMALVVERFYYIINPNLMNGSKKWTFTAVLLTFPWMLGSALVVPMFMNGATATFNEGTSSCQVVWKQEFQAITVFISFFCPAFLVLTMAAAAVMLYVICFVTAKNRQIGPTAESFLLQDSLHVVLLSSLLCVVLQFPFFIVLLMEIFCQKDIHNITESCGQSETTWAVAAAFSMLKPGLMPLTWLAYTDIRNGFGMGNWSVCKIFRANGRSHKEVTFYPTPWLGRAG</sequence>
<gene>
    <name evidence="12" type="primary">ORF89808</name>
    <name evidence="11" type="synonym">ORF89806</name>
</gene>
<feature type="transmembrane region" description="Helical" evidence="9">
    <location>
        <begin position="29"/>
        <end position="56"/>
    </location>
</feature>
<keyword evidence="6 9" id="KW-0472">Membrane</keyword>
<feature type="transmembrane region" description="Helical" evidence="9">
    <location>
        <begin position="243"/>
        <end position="264"/>
    </location>
</feature>
<dbReference type="EMBL" id="HACG01027272">
    <property type="protein sequence ID" value="CEK74137.1"/>
    <property type="molecule type" value="Transcribed_RNA"/>
</dbReference>
<keyword evidence="4 9" id="KW-1133">Transmembrane helix</keyword>
<evidence type="ECO:0000259" key="10">
    <source>
        <dbReference type="PROSITE" id="PS50262"/>
    </source>
</evidence>